<dbReference type="KEGG" id="lit:FPZ52_11785"/>
<dbReference type="InterPro" id="IPR050336">
    <property type="entry name" value="Chromosome_partition/occlusion"/>
</dbReference>
<dbReference type="GO" id="GO:0005694">
    <property type="term" value="C:chromosome"/>
    <property type="evidence" value="ECO:0007669"/>
    <property type="project" value="TreeGrafter"/>
</dbReference>
<dbReference type="AlphaFoldDB" id="A0A5B8IZM5"/>
<accession>A0A5B8IZM5</accession>
<dbReference type="PANTHER" id="PTHR33375">
    <property type="entry name" value="CHROMOSOME-PARTITIONING PROTEIN PARB-RELATED"/>
    <property type="match status" value="1"/>
</dbReference>
<dbReference type="InterPro" id="IPR037972">
    <property type="entry name" value="RepB_N"/>
</dbReference>
<feature type="region of interest" description="Disordered" evidence="1">
    <location>
        <begin position="1"/>
        <end position="28"/>
    </location>
</feature>
<keyword evidence="4" id="KW-1185">Reference proteome</keyword>
<dbReference type="RefSeq" id="WP_146365819.1">
    <property type="nucleotide sequence ID" value="NZ_CP042262.1"/>
</dbReference>
<dbReference type="Proteomes" id="UP000318483">
    <property type="component" value="Plasmid unnamed1"/>
</dbReference>
<name>A0A5B8IZM5_9RHOB</name>
<keyword evidence="3" id="KW-0614">Plasmid</keyword>
<dbReference type="SMART" id="SM00470">
    <property type="entry name" value="ParB"/>
    <property type="match status" value="1"/>
</dbReference>
<dbReference type="SUPFAM" id="SSF110849">
    <property type="entry name" value="ParB/Sulfiredoxin"/>
    <property type="match status" value="1"/>
</dbReference>
<dbReference type="Gene3D" id="3.90.1530.30">
    <property type="match status" value="1"/>
</dbReference>
<feature type="domain" description="ParB-like N-terminal" evidence="2">
    <location>
        <begin position="65"/>
        <end position="166"/>
    </location>
</feature>
<dbReference type="PANTHER" id="PTHR33375:SF1">
    <property type="entry name" value="CHROMOSOME-PARTITIONING PROTEIN PARB-RELATED"/>
    <property type="match status" value="1"/>
</dbReference>
<evidence type="ECO:0000259" key="2">
    <source>
        <dbReference type="SMART" id="SM00470"/>
    </source>
</evidence>
<dbReference type="CDD" id="cd16405">
    <property type="entry name" value="RepB_like_N"/>
    <property type="match status" value="1"/>
</dbReference>
<dbReference type="InterPro" id="IPR036086">
    <property type="entry name" value="ParB/Sulfiredoxin_sf"/>
</dbReference>
<dbReference type="InterPro" id="IPR003115">
    <property type="entry name" value="ParB_N"/>
</dbReference>
<sequence>MARRRLTPAQPGYLSPSQTPDNGGRRLNLSVPPIAQVASEAAGVSALREMADGIEAARQEGRMIVEVPLGKIAADHLLRDRVTLDQDEFDTLKASIRKHGQRTPAEITPLPDSDAPFGLISGWRRLRALTALHAETGEDRFATLRALIRPAEEAADSYVAMVEENEIRVGLSYYERARVAYEAARRGVFEDQGAALRGLFGTASRAKRSKIGSFMQLHEELGHVVRFPADIPERLGLALVSRLRFGDRHRIAEALKEADPQTAEDEIALLAKLADPPRQKPSVSRAKQPAEKLGKDLSLNAVRKGRTITLTLTGQNVDDALLAQAQDLLRRLKA</sequence>
<evidence type="ECO:0000256" key="1">
    <source>
        <dbReference type="SAM" id="MobiDB-lite"/>
    </source>
</evidence>
<organism evidence="3 4">
    <name type="scientific">Qingshengfaniella alkalisoli</name>
    <dbReference type="NCBI Taxonomy" id="2599296"/>
    <lineage>
        <taxon>Bacteria</taxon>
        <taxon>Pseudomonadati</taxon>
        <taxon>Pseudomonadota</taxon>
        <taxon>Alphaproteobacteria</taxon>
        <taxon>Rhodobacterales</taxon>
        <taxon>Paracoccaceae</taxon>
        <taxon>Qingshengfaniella</taxon>
    </lineage>
</organism>
<gene>
    <name evidence="3" type="ORF">FPZ52_11785</name>
</gene>
<evidence type="ECO:0000313" key="4">
    <source>
        <dbReference type="Proteomes" id="UP000318483"/>
    </source>
</evidence>
<proteinExistence type="predicted"/>
<dbReference type="Pfam" id="PF02195">
    <property type="entry name" value="ParB_N"/>
    <property type="match status" value="1"/>
</dbReference>
<reference evidence="3 4" key="1">
    <citation type="submission" date="2019-07" db="EMBL/GenBank/DDBJ databases">
        <title>Litoreibacter alkalisoli sp. nov., isolated from saline-alkaline soil.</title>
        <authorList>
            <person name="Wang S."/>
            <person name="Xu L."/>
            <person name="Xing Y.-T."/>
            <person name="Sun J.-Q."/>
        </authorList>
    </citation>
    <scope>NUCLEOTIDE SEQUENCE [LARGE SCALE GENOMIC DNA]</scope>
    <source>
        <strain evidence="3 4">LN3S51</strain>
        <plasmid evidence="3 4">unnamed1</plasmid>
    </source>
</reference>
<geneLocation type="plasmid" evidence="3 4">
    <name>unnamed1</name>
</geneLocation>
<dbReference type="GO" id="GO:0007059">
    <property type="term" value="P:chromosome segregation"/>
    <property type="evidence" value="ECO:0007669"/>
    <property type="project" value="TreeGrafter"/>
</dbReference>
<evidence type="ECO:0000313" key="3">
    <source>
        <dbReference type="EMBL" id="QDY70401.1"/>
    </source>
</evidence>
<protein>
    <submittedName>
        <fullName evidence="3">Chromosome partitioning protein</fullName>
    </submittedName>
</protein>
<dbReference type="OrthoDB" id="7812516at2"/>
<dbReference type="EMBL" id="CP042262">
    <property type="protein sequence ID" value="QDY70401.1"/>
    <property type="molecule type" value="Genomic_DNA"/>
</dbReference>